<dbReference type="EMBL" id="JASFZW010000003">
    <property type="protein sequence ID" value="KAK2079224.1"/>
    <property type="molecule type" value="Genomic_DNA"/>
</dbReference>
<dbReference type="InterPro" id="IPR011009">
    <property type="entry name" value="Kinase-like_dom_sf"/>
</dbReference>
<evidence type="ECO:0008006" key="4">
    <source>
        <dbReference type="Google" id="ProtNLM"/>
    </source>
</evidence>
<organism evidence="2 3">
    <name type="scientific">Prototheca wickerhamii</name>
    <dbReference type="NCBI Taxonomy" id="3111"/>
    <lineage>
        <taxon>Eukaryota</taxon>
        <taxon>Viridiplantae</taxon>
        <taxon>Chlorophyta</taxon>
        <taxon>core chlorophytes</taxon>
        <taxon>Trebouxiophyceae</taxon>
        <taxon>Chlorellales</taxon>
        <taxon>Chlorellaceae</taxon>
        <taxon>Prototheca</taxon>
    </lineage>
</organism>
<evidence type="ECO:0000313" key="3">
    <source>
        <dbReference type="Proteomes" id="UP001255856"/>
    </source>
</evidence>
<reference evidence="2" key="1">
    <citation type="submission" date="2021-01" db="EMBL/GenBank/DDBJ databases">
        <authorList>
            <person name="Eckstrom K.M.E."/>
        </authorList>
    </citation>
    <scope>NUCLEOTIDE SEQUENCE</scope>
    <source>
        <strain evidence="2">UVCC 0001</strain>
    </source>
</reference>
<dbReference type="GO" id="GO:0006646">
    <property type="term" value="P:phosphatidylethanolamine biosynthetic process"/>
    <property type="evidence" value="ECO:0007669"/>
    <property type="project" value="TreeGrafter"/>
</dbReference>
<dbReference type="AlphaFoldDB" id="A0AAD9ILA7"/>
<sequence length="440" mass="47342">MSSEAPGALPAVEFSDIKRRNARRALENPAAELAPVFRAIPGWSEVDAAQVRVERISGAMTNLVFRCQSFQATRFSTTDEREIFLLAGSKGLGPRCLLEFEGGRVEEFLPGASLSARTMREPTVARLTASAMASFHALMTEERARHFRGTIRASTPAIFRRTARWHEAVRRAAPAVLRELGLEGALEEVAALERLHAARFPLWLAFCHNDLQYGNMLLCAGEAPAYGAIGGSGDAPTATLATSCALGQSAGNTPSALAGGLWEAAAEGAAEALASDGDEDAPRAAGAGQAAPQHIRIIDYEYGTMNDVAYDVANHWCEYAADYHAEETHVLHFDRLPSAEERAAFARAYVDALLDLRRLGAANPVLDAILGAGADPEALAALLVAKAEAYMPLSHLMWGLWGVLQAEAPDADFQYLDYARQRVAQYHASKQPFLAAVRGL</sequence>
<comment type="similarity">
    <text evidence="1">Belongs to the choline/ethanolamine kinase family.</text>
</comment>
<keyword evidence="3" id="KW-1185">Reference proteome</keyword>
<protein>
    <recommendedName>
        <fullName evidence="4">Choline kinase</fullName>
    </recommendedName>
</protein>
<gene>
    <name evidence="2" type="ORF">QBZ16_002915</name>
</gene>
<dbReference type="Proteomes" id="UP001255856">
    <property type="component" value="Unassembled WGS sequence"/>
</dbReference>
<dbReference type="Gene3D" id="3.30.200.20">
    <property type="entry name" value="Phosphorylase Kinase, domain 1"/>
    <property type="match status" value="1"/>
</dbReference>
<dbReference type="GO" id="GO:0004103">
    <property type="term" value="F:choline kinase activity"/>
    <property type="evidence" value="ECO:0007669"/>
    <property type="project" value="TreeGrafter"/>
</dbReference>
<dbReference type="GO" id="GO:0005737">
    <property type="term" value="C:cytoplasm"/>
    <property type="evidence" value="ECO:0007669"/>
    <property type="project" value="TreeGrafter"/>
</dbReference>
<accession>A0AAD9ILA7</accession>
<evidence type="ECO:0000256" key="1">
    <source>
        <dbReference type="ARBA" id="ARBA00038211"/>
    </source>
</evidence>
<dbReference type="PANTHER" id="PTHR22603:SF93">
    <property type="entry name" value="RE24176P"/>
    <property type="match status" value="1"/>
</dbReference>
<evidence type="ECO:0000313" key="2">
    <source>
        <dbReference type="EMBL" id="KAK2079224.1"/>
    </source>
</evidence>
<name>A0AAD9ILA7_PROWI</name>
<comment type="caution">
    <text evidence="2">The sequence shown here is derived from an EMBL/GenBank/DDBJ whole genome shotgun (WGS) entry which is preliminary data.</text>
</comment>
<dbReference type="PANTHER" id="PTHR22603">
    <property type="entry name" value="CHOLINE/ETHANOALAMINE KINASE"/>
    <property type="match status" value="1"/>
</dbReference>
<dbReference type="Pfam" id="PF01633">
    <property type="entry name" value="Choline_kinase"/>
    <property type="match status" value="1"/>
</dbReference>
<dbReference type="GO" id="GO:0004305">
    <property type="term" value="F:ethanolamine kinase activity"/>
    <property type="evidence" value="ECO:0007669"/>
    <property type="project" value="TreeGrafter"/>
</dbReference>
<dbReference type="Gene3D" id="3.90.1200.10">
    <property type="match status" value="2"/>
</dbReference>
<proteinExistence type="inferred from homology"/>
<dbReference type="SUPFAM" id="SSF56112">
    <property type="entry name" value="Protein kinase-like (PK-like)"/>
    <property type="match status" value="1"/>
</dbReference>